<proteinExistence type="predicted"/>
<organism evidence="1 2">
    <name type="scientific">Saccharopolyspora elongata</name>
    <dbReference type="NCBI Taxonomy" id="2530387"/>
    <lineage>
        <taxon>Bacteria</taxon>
        <taxon>Bacillati</taxon>
        <taxon>Actinomycetota</taxon>
        <taxon>Actinomycetes</taxon>
        <taxon>Pseudonocardiales</taxon>
        <taxon>Pseudonocardiaceae</taxon>
        <taxon>Saccharopolyspora</taxon>
    </lineage>
</organism>
<evidence type="ECO:0000313" key="2">
    <source>
        <dbReference type="Proteomes" id="UP000294947"/>
    </source>
</evidence>
<dbReference type="Proteomes" id="UP000294947">
    <property type="component" value="Unassembled WGS sequence"/>
</dbReference>
<dbReference type="AlphaFoldDB" id="A0A4R4Y8K0"/>
<dbReference type="EMBL" id="SMKW01000068">
    <property type="protein sequence ID" value="TDD40683.1"/>
    <property type="molecule type" value="Genomic_DNA"/>
</dbReference>
<name>A0A4R4Y8K0_9PSEU</name>
<gene>
    <name evidence="1" type="ORF">E1288_35035</name>
</gene>
<evidence type="ECO:0000313" key="1">
    <source>
        <dbReference type="EMBL" id="TDD40683.1"/>
    </source>
</evidence>
<keyword evidence="2" id="KW-1185">Reference proteome</keyword>
<accession>A0A4R4Y8K0</accession>
<reference evidence="1 2" key="1">
    <citation type="submission" date="2019-03" db="EMBL/GenBank/DDBJ databases">
        <title>Draft genome sequences of novel Actinobacteria.</title>
        <authorList>
            <person name="Sahin N."/>
            <person name="Ay H."/>
            <person name="Saygin H."/>
        </authorList>
    </citation>
    <scope>NUCLEOTIDE SEQUENCE [LARGE SCALE GENOMIC DNA]</scope>
    <source>
        <strain evidence="1 2">7K502</strain>
    </source>
</reference>
<protein>
    <submittedName>
        <fullName evidence="1">Uncharacterized protein</fullName>
    </submittedName>
</protein>
<sequence length="62" mass="6469">MADGRTSEREVPSSLRPAVIIGIRGRARHRKPVSSAKAVLRSDVDDLAVVSCGGPLGMAGEL</sequence>
<comment type="caution">
    <text evidence="1">The sequence shown here is derived from an EMBL/GenBank/DDBJ whole genome shotgun (WGS) entry which is preliminary data.</text>
</comment>
<dbReference type="RefSeq" id="WP_132492991.1">
    <property type="nucleotide sequence ID" value="NZ_SMKW01000068.1"/>
</dbReference>